<protein>
    <recommendedName>
        <fullName evidence="4">RRM domain-containing protein</fullName>
    </recommendedName>
</protein>
<sequence>MLSSILTSGKQTKNQINDLFSKQIEIIEKQVESKSKNNVDLEDENEQGLKQTQEDKEQMDADRIRRTLFVGNVSINAKKNDIRKLFTQYGEIEKVWFRSIPVDRATKKENVKLPVRAAVLMGKIQEGAQSQNCYILFKDAKSAKSATQQDGQLFMNLHLRCTLEGQKKKDHIKTAFVGNLPFDIEEEEVRKAFEEAFGQINYVRVIKDPYKHVGKGFGYVSFNEFQSLKKALQAQTIEIKGREVRIKKAAETTKREGKELNNAKNAFQRIQKKQQFSQKGKKPRKNTQNKDQTQNKQEKQQFRVQIHKKIQKMKKKRYNPKEIKEQINNIKTQRKTQVKDTNIFNQY</sequence>
<reference evidence="5" key="1">
    <citation type="submission" date="2021-01" db="EMBL/GenBank/DDBJ databases">
        <authorList>
            <consortium name="Genoscope - CEA"/>
            <person name="William W."/>
        </authorList>
    </citation>
    <scope>NUCLEOTIDE SEQUENCE</scope>
</reference>
<name>A0A8S1PFY0_PARPR</name>
<keyword evidence="1 2" id="KW-0694">RNA-binding</keyword>
<dbReference type="PANTHER" id="PTHR23236:SF11">
    <property type="entry name" value="EUKARYOTIC TRANSLATION INITIATION FACTOR 4H"/>
    <property type="match status" value="1"/>
</dbReference>
<keyword evidence="6" id="KW-1185">Reference proteome</keyword>
<dbReference type="Proteomes" id="UP000688137">
    <property type="component" value="Unassembled WGS sequence"/>
</dbReference>
<accession>A0A8S1PFY0</accession>
<dbReference type="InterPro" id="IPR034221">
    <property type="entry name" value="RBM34_RRM2"/>
</dbReference>
<feature type="region of interest" description="Disordered" evidence="3">
    <location>
        <begin position="35"/>
        <end position="60"/>
    </location>
</feature>
<dbReference type="GO" id="GO:0003723">
    <property type="term" value="F:RNA binding"/>
    <property type="evidence" value="ECO:0007669"/>
    <property type="project" value="UniProtKB-UniRule"/>
</dbReference>
<dbReference type="EMBL" id="CAJJDM010000119">
    <property type="protein sequence ID" value="CAD8101819.1"/>
    <property type="molecule type" value="Genomic_DNA"/>
</dbReference>
<comment type="caution">
    <text evidence="5">The sequence shown here is derived from an EMBL/GenBank/DDBJ whole genome shotgun (WGS) entry which is preliminary data.</text>
</comment>
<dbReference type="SMART" id="SM00360">
    <property type="entry name" value="RRM"/>
    <property type="match status" value="2"/>
</dbReference>
<dbReference type="CDD" id="cd12394">
    <property type="entry name" value="RRM1_RBM34"/>
    <property type="match status" value="1"/>
</dbReference>
<feature type="compositionally biased region" description="Basic and acidic residues" evidence="3">
    <location>
        <begin position="252"/>
        <end position="261"/>
    </location>
</feature>
<dbReference type="PANTHER" id="PTHR23236">
    <property type="entry name" value="EUKARYOTIC TRANSLATION INITIATION FACTOR 4B/4H"/>
    <property type="match status" value="1"/>
</dbReference>
<proteinExistence type="predicted"/>
<evidence type="ECO:0000256" key="1">
    <source>
        <dbReference type="ARBA" id="ARBA00022884"/>
    </source>
</evidence>
<feature type="domain" description="RRM" evidence="4">
    <location>
        <begin position="173"/>
        <end position="251"/>
    </location>
</feature>
<evidence type="ECO:0000256" key="2">
    <source>
        <dbReference type="PROSITE-ProRule" id="PRU00176"/>
    </source>
</evidence>
<dbReference type="CDD" id="cd12395">
    <property type="entry name" value="RRM2_RBM34"/>
    <property type="match status" value="1"/>
</dbReference>
<evidence type="ECO:0000259" key="4">
    <source>
        <dbReference type="PROSITE" id="PS50102"/>
    </source>
</evidence>
<dbReference type="Pfam" id="PF00076">
    <property type="entry name" value="RRM_1"/>
    <property type="match status" value="1"/>
</dbReference>
<dbReference type="InterPro" id="IPR000504">
    <property type="entry name" value="RRM_dom"/>
</dbReference>
<dbReference type="AlphaFoldDB" id="A0A8S1PFY0"/>
<dbReference type="PROSITE" id="PS50102">
    <property type="entry name" value="RRM"/>
    <property type="match status" value="2"/>
</dbReference>
<gene>
    <name evidence="5" type="ORF">PPRIM_AZ9-3.1.T1160148</name>
</gene>
<organism evidence="5 6">
    <name type="scientific">Paramecium primaurelia</name>
    <dbReference type="NCBI Taxonomy" id="5886"/>
    <lineage>
        <taxon>Eukaryota</taxon>
        <taxon>Sar</taxon>
        <taxon>Alveolata</taxon>
        <taxon>Ciliophora</taxon>
        <taxon>Intramacronucleata</taxon>
        <taxon>Oligohymenophorea</taxon>
        <taxon>Peniculida</taxon>
        <taxon>Parameciidae</taxon>
        <taxon>Paramecium</taxon>
    </lineage>
</organism>
<feature type="domain" description="RRM" evidence="4">
    <location>
        <begin position="66"/>
        <end position="179"/>
    </location>
</feature>
<evidence type="ECO:0000313" key="6">
    <source>
        <dbReference type="Proteomes" id="UP000688137"/>
    </source>
</evidence>
<evidence type="ECO:0000256" key="3">
    <source>
        <dbReference type="SAM" id="MobiDB-lite"/>
    </source>
</evidence>
<dbReference type="OMA" id="FMNISPV"/>
<evidence type="ECO:0000313" key="5">
    <source>
        <dbReference type="EMBL" id="CAD8101819.1"/>
    </source>
</evidence>
<feature type="region of interest" description="Disordered" evidence="3">
    <location>
        <begin position="252"/>
        <end position="303"/>
    </location>
</feature>